<name>A0A916DRA6_9BACT</name>
<dbReference type="CDD" id="cd04301">
    <property type="entry name" value="NAT_SF"/>
    <property type="match status" value="1"/>
</dbReference>
<dbReference type="RefSeq" id="WP_264791840.1">
    <property type="nucleotide sequence ID" value="NZ_AP026867.1"/>
</dbReference>
<dbReference type="KEGG" id="aup:AsAng_0012480"/>
<sequence>MKFTYEFIESEKFFVFFKKNRSKIFSDDFDFDIDRILTNEEKEKRNNHKRIFSKGHSYYLVAKKNDEIIGWSFGVQKSAEDYYMVNSAVFPNYRNKGIYTMMLNKSVELISKQGFQRIYSLHKMSNNPILIPKLKYGFIITGFEINDVFGSLVELSYYTNPTRRELLEIRIGRKKIDSDKMGLIK</sequence>
<dbReference type="PROSITE" id="PS51186">
    <property type="entry name" value="GNAT"/>
    <property type="match status" value="1"/>
</dbReference>
<evidence type="ECO:0000313" key="2">
    <source>
        <dbReference type="EMBL" id="BDS10540.1"/>
    </source>
</evidence>
<feature type="domain" description="N-acetyltransferase" evidence="1">
    <location>
        <begin position="23"/>
        <end position="160"/>
    </location>
</feature>
<dbReference type="InterPro" id="IPR000182">
    <property type="entry name" value="GNAT_dom"/>
</dbReference>
<dbReference type="Gene3D" id="3.40.630.30">
    <property type="match status" value="1"/>
</dbReference>
<reference evidence="2" key="1">
    <citation type="submission" date="2022-09" db="EMBL/GenBank/DDBJ databases">
        <title>Aureispira anguillicida sp. nov., isolated from Leptocephalus of Japanese eel Anguilla japonica.</title>
        <authorList>
            <person name="Yuasa K."/>
            <person name="Mekata T."/>
            <person name="Ikunari K."/>
        </authorList>
    </citation>
    <scope>NUCLEOTIDE SEQUENCE</scope>
    <source>
        <strain evidence="2">EL160426</strain>
    </source>
</reference>
<dbReference type="Proteomes" id="UP001060919">
    <property type="component" value="Chromosome"/>
</dbReference>
<dbReference type="AlphaFoldDB" id="A0A916DRA6"/>
<keyword evidence="3" id="KW-1185">Reference proteome</keyword>
<dbReference type="SUPFAM" id="SSF55729">
    <property type="entry name" value="Acyl-CoA N-acyltransferases (Nat)"/>
    <property type="match status" value="1"/>
</dbReference>
<gene>
    <name evidence="2" type="ORF">AsAng_0012480</name>
</gene>
<evidence type="ECO:0000313" key="3">
    <source>
        <dbReference type="Proteomes" id="UP001060919"/>
    </source>
</evidence>
<dbReference type="InterPro" id="IPR016181">
    <property type="entry name" value="Acyl_CoA_acyltransferase"/>
</dbReference>
<protein>
    <submittedName>
        <fullName evidence="2">GNAT family N-acetyltransferase</fullName>
    </submittedName>
</protein>
<dbReference type="EMBL" id="AP026867">
    <property type="protein sequence ID" value="BDS10540.1"/>
    <property type="molecule type" value="Genomic_DNA"/>
</dbReference>
<dbReference type="GO" id="GO:0016747">
    <property type="term" value="F:acyltransferase activity, transferring groups other than amino-acyl groups"/>
    <property type="evidence" value="ECO:0007669"/>
    <property type="project" value="InterPro"/>
</dbReference>
<proteinExistence type="predicted"/>
<evidence type="ECO:0000259" key="1">
    <source>
        <dbReference type="PROSITE" id="PS51186"/>
    </source>
</evidence>
<organism evidence="2 3">
    <name type="scientific">Aureispira anguillae</name>
    <dbReference type="NCBI Taxonomy" id="2864201"/>
    <lineage>
        <taxon>Bacteria</taxon>
        <taxon>Pseudomonadati</taxon>
        <taxon>Bacteroidota</taxon>
        <taxon>Saprospiria</taxon>
        <taxon>Saprospirales</taxon>
        <taxon>Saprospiraceae</taxon>
        <taxon>Aureispira</taxon>
    </lineage>
</organism>
<accession>A0A916DRA6</accession>
<dbReference type="Pfam" id="PF00583">
    <property type="entry name" value="Acetyltransf_1"/>
    <property type="match status" value="1"/>
</dbReference>